<name>A0A2T5B8Y1_MYCDI</name>
<comment type="caution">
    <text evidence="1">The sequence shown here is derived from an EMBL/GenBank/DDBJ whole genome shotgun (WGS) entry which is preliminary data.</text>
</comment>
<evidence type="ECO:0000313" key="1">
    <source>
        <dbReference type="EMBL" id="PTM95452.1"/>
    </source>
</evidence>
<keyword evidence="2" id="KW-1185">Reference proteome</keyword>
<accession>A0A2T5B8Y1</accession>
<proteinExistence type="predicted"/>
<dbReference type="EMBL" id="PZZZ01000004">
    <property type="protein sequence ID" value="PTM95452.1"/>
    <property type="molecule type" value="Genomic_DNA"/>
</dbReference>
<evidence type="ECO:0000313" key="2">
    <source>
        <dbReference type="Proteomes" id="UP000241247"/>
    </source>
</evidence>
<dbReference type="Proteomes" id="UP000241247">
    <property type="component" value="Unassembled WGS sequence"/>
</dbReference>
<protein>
    <submittedName>
        <fullName evidence="1">Uncharacterized protein</fullName>
    </submittedName>
</protein>
<gene>
    <name evidence="1" type="ORF">C7449_104533</name>
</gene>
<dbReference type="AlphaFoldDB" id="A0A2T5B8Y1"/>
<sequence>MNILADPFVQTGALGAVGAVITRVLLRRHPSAA</sequence>
<organism evidence="1 2">
    <name type="scientific">Mycoplana dimorpha</name>
    <dbReference type="NCBI Taxonomy" id="28320"/>
    <lineage>
        <taxon>Bacteria</taxon>
        <taxon>Pseudomonadati</taxon>
        <taxon>Pseudomonadota</taxon>
        <taxon>Alphaproteobacteria</taxon>
        <taxon>Hyphomicrobiales</taxon>
        <taxon>Rhizobiaceae</taxon>
        <taxon>Mycoplana</taxon>
    </lineage>
</organism>
<reference evidence="1 2" key="1">
    <citation type="submission" date="2018-04" db="EMBL/GenBank/DDBJ databases">
        <title>Genomic Encyclopedia of Type Strains, Phase IV (KMG-IV): sequencing the most valuable type-strain genomes for metagenomic binning, comparative biology and taxonomic classification.</title>
        <authorList>
            <person name="Goeker M."/>
        </authorList>
    </citation>
    <scope>NUCLEOTIDE SEQUENCE [LARGE SCALE GENOMIC DNA]</scope>
    <source>
        <strain evidence="1 2">DSM 7138</strain>
    </source>
</reference>